<reference evidence="3" key="1">
    <citation type="submission" date="2016-12" db="EMBL/GenBank/DDBJ databases">
        <title>Discovery of methanogenic haloarchaea.</title>
        <authorList>
            <person name="Sorokin D.Y."/>
            <person name="Makarova K.S."/>
            <person name="Abbas B."/>
            <person name="Ferrer M."/>
            <person name="Golyshin P.N."/>
        </authorList>
    </citation>
    <scope>NUCLEOTIDE SEQUENCE [LARGE SCALE GENOMIC DNA]</scope>
    <source>
        <strain evidence="3">HMET1</strain>
    </source>
</reference>
<dbReference type="STRING" id="1903181.BTN85_1573"/>
<evidence type="ECO:0000256" key="1">
    <source>
        <dbReference type="SAM" id="Coils"/>
    </source>
</evidence>
<dbReference type="FunCoup" id="A0A1Q6DXI7">
    <property type="interactions" value="147"/>
</dbReference>
<dbReference type="InterPro" id="IPR045056">
    <property type="entry name" value="Nop56/Nop58"/>
</dbReference>
<dbReference type="PROSITE" id="PS51358">
    <property type="entry name" value="NOP"/>
    <property type="match status" value="1"/>
</dbReference>
<organism evidence="3 4">
    <name type="scientific">Methanohalarchaeum thermophilum</name>
    <dbReference type="NCBI Taxonomy" id="1903181"/>
    <lineage>
        <taxon>Archaea</taxon>
        <taxon>Methanobacteriati</taxon>
        <taxon>Methanobacteriota</taxon>
        <taxon>Methanonatronarchaeia</taxon>
        <taxon>Methanonatronarchaeales</taxon>
        <taxon>Methanonatronarchaeaceae</taxon>
        <taxon>Candidatus Methanohalarchaeum</taxon>
    </lineage>
</organism>
<accession>A0A1Q6DXI7</accession>
<comment type="caution">
    <text evidence="3">The sequence shown here is derived from an EMBL/GenBank/DDBJ whole genome shotgun (WGS) entry which is preliminary data.</text>
</comment>
<dbReference type="InterPro" id="IPR029012">
    <property type="entry name" value="Helix_hairpin_bin_sf"/>
</dbReference>
<dbReference type="InterPro" id="IPR036070">
    <property type="entry name" value="Nop_dom_sf"/>
</dbReference>
<protein>
    <submittedName>
        <fullName evidence="3">RNA processing factor Prp31 containing Nop domain SIK1</fullName>
    </submittedName>
</protein>
<dbReference type="EMBL" id="MSDW01000001">
    <property type="protein sequence ID" value="OKY79067.1"/>
    <property type="molecule type" value="Genomic_DNA"/>
</dbReference>
<dbReference type="PANTHER" id="PTHR10894:SF0">
    <property type="entry name" value="NUCLEOLAR PROTEIN 56"/>
    <property type="match status" value="1"/>
</dbReference>
<dbReference type="InParanoid" id="A0A1Q6DXI7"/>
<evidence type="ECO:0000259" key="2">
    <source>
        <dbReference type="PROSITE" id="PS51358"/>
    </source>
</evidence>
<keyword evidence="4" id="KW-1185">Reference proteome</keyword>
<feature type="domain" description="Nop" evidence="2">
    <location>
        <begin position="179"/>
        <end position="294"/>
    </location>
</feature>
<name>A0A1Q6DXI7_METT1</name>
<dbReference type="GO" id="GO:0030515">
    <property type="term" value="F:snoRNA binding"/>
    <property type="evidence" value="ECO:0007669"/>
    <property type="project" value="InterPro"/>
</dbReference>
<evidence type="ECO:0000313" key="4">
    <source>
        <dbReference type="Proteomes" id="UP000185744"/>
    </source>
</evidence>
<sequence>MYIIKTWFGVFVVDGQDIVEENFYDKNVSNLVRKNSIDETEEEREIKEKYSLKKLEPEEKKQCKQKIFEKYIHRYEDIKKDFFCELSEKKTREKLRQKGDSIIRSINVLNDLNKSLGLLNQSVEEWASIEMEIEEAKKEEELDEESGSGALENTLEELESLKETKKSIEEYVEMEMNDFAPNISEIAGEILGAKLIKRAGGLEKLAKLPASTIQVLGAEKAFFRFKRKGDSPPKHGLIFEHPYIKRTKYDKRGKIARKLASTIAIAARIDYFSGKDKYEGLKKDLERRVKEVRGN</sequence>
<dbReference type="PANTHER" id="PTHR10894">
    <property type="entry name" value="NUCLEOLAR PROTEIN 5 NUCLEOLAR PROTEIN NOP5 NOP58"/>
    <property type="match status" value="1"/>
</dbReference>
<feature type="coiled-coil region" evidence="1">
    <location>
        <begin position="119"/>
        <end position="171"/>
    </location>
</feature>
<dbReference type="Proteomes" id="UP000185744">
    <property type="component" value="Unassembled WGS sequence"/>
</dbReference>
<gene>
    <name evidence="3" type="ORF">BTN85_1573</name>
</gene>
<dbReference type="Gene3D" id="1.10.287.660">
    <property type="entry name" value="Helix hairpin bin"/>
    <property type="match status" value="1"/>
</dbReference>
<dbReference type="GO" id="GO:0031428">
    <property type="term" value="C:box C/D methylation guide snoRNP complex"/>
    <property type="evidence" value="ECO:0007669"/>
    <property type="project" value="InterPro"/>
</dbReference>
<dbReference type="InterPro" id="IPR002687">
    <property type="entry name" value="Nop_dom"/>
</dbReference>
<proteinExistence type="predicted"/>
<dbReference type="Gene3D" id="1.10.246.90">
    <property type="entry name" value="Nop domain"/>
    <property type="match status" value="1"/>
</dbReference>
<dbReference type="SUPFAM" id="SSF89124">
    <property type="entry name" value="Nop domain"/>
    <property type="match status" value="1"/>
</dbReference>
<dbReference type="AlphaFoldDB" id="A0A1Q6DXI7"/>
<keyword evidence="1" id="KW-0175">Coiled coil</keyword>
<dbReference type="Pfam" id="PF01798">
    <property type="entry name" value="Nop"/>
    <property type="match status" value="1"/>
</dbReference>
<evidence type="ECO:0000313" key="3">
    <source>
        <dbReference type="EMBL" id="OKY79067.1"/>
    </source>
</evidence>
<dbReference type="InterPro" id="IPR042239">
    <property type="entry name" value="Nop_C"/>
</dbReference>